<reference evidence="2" key="1">
    <citation type="submission" date="2023-03" db="EMBL/GenBank/DDBJ databases">
        <title>Massive genome expansion in bonnet fungi (Mycena s.s.) driven by repeated elements and novel gene families across ecological guilds.</title>
        <authorList>
            <consortium name="Lawrence Berkeley National Laboratory"/>
            <person name="Harder C.B."/>
            <person name="Miyauchi S."/>
            <person name="Viragh M."/>
            <person name="Kuo A."/>
            <person name="Thoen E."/>
            <person name="Andreopoulos B."/>
            <person name="Lu D."/>
            <person name="Skrede I."/>
            <person name="Drula E."/>
            <person name="Henrissat B."/>
            <person name="Morin E."/>
            <person name="Kohler A."/>
            <person name="Barry K."/>
            <person name="LaButti K."/>
            <person name="Morin E."/>
            <person name="Salamov A."/>
            <person name="Lipzen A."/>
            <person name="Mereny Z."/>
            <person name="Hegedus B."/>
            <person name="Baldrian P."/>
            <person name="Stursova M."/>
            <person name="Weitz H."/>
            <person name="Taylor A."/>
            <person name="Grigoriev I.V."/>
            <person name="Nagy L.G."/>
            <person name="Martin F."/>
            <person name="Kauserud H."/>
        </authorList>
    </citation>
    <scope>NUCLEOTIDE SEQUENCE</scope>
    <source>
        <strain evidence="2">9144</strain>
    </source>
</reference>
<feature type="compositionally biased region" description="Basic and acidic residues" evidence="1">
    <location>
        <begin position="649"/>
        <end position="659"/>
    </location>
</feature>
<evidence type="ECO:0000313" key="3">
    <source>
        <dbReference type="EMBL" id="KAJ7223437.1"/>
    </source>
</evidence>
<evidence type="ECO:0000256" key="1">
    <source>
        <dbReference type="SAM" id="MobiDB-lite"/>
    </source>
</evidence>
<gene>
    <name evidence="2" type="ORF">GGX14DRAFT_387752</name>
    <name evidence="3" type="ORF">GGX14DRAFT_387755</name>
</gene>
<dbReference type="AlphaFoldDB" id="A0AAD6YM60"/>
<feature type="region of interest" description="Disordered" evidence="1">
    <location>
        <begin position="497"/>
        <end position="659"/>
    </location>
</feature>
<organism evidence="2 4">
    <name type="scientific">Mycena pura</name>
    <dbReference type="NCBI Taxonomy" id="153505"/>
    <lineage>
        <taxon>Eukaryota</taxon>
        <taxon>Fungi</taxon>
        <taxon>Dikarya</taxon>
        <taxon>Basidiomycota</taxon>
        <taxon>Agaricomycotina</taxon>
        <taxon>Agaricomycetes</taxon>
        <taxon>Agaricomycetidae</taxon>
        <taxon>Agaricales</taxon>
        <taxon>Marasmiineae</taxon>
        <taxon>Mycenaceae</taxon>
        <taxon>Mycena</taxon>
    </lineage>
</organism>
<dbReference type="EMBL" id="JARJCW010000006">
    <property type="protein sequence ID" value="KAJ7223434.1"/>
    <property type="molecule type" value="Genomic_DNA"/>
</dbReference>
<keyword evidence="4" id="KW-1185">Reference proteome</keyword>
<feature type="compositionally biased region" description="Basic and acidic residues" evidence="1">
    <location>
        <begin position="497"/>
        <end position="539"/>
    </location>
</feature>
<sequence>MPTYKYDPAAVPSAMPLPETLEFHIVKNDQFAIPKMHNYQRAFLSKKVLVKYNLTSLKDEDHPAIYKECFDSKEFTHESVNPAAEALEEATLASQIASQITAKMVAAGDKPPNAHDQDAVRRTLRGYTIKGWEMAIARVVSNAVYYANTKAGTTNVKKIKKSNAKPSNGTSTSVPPTIPSTSTSQSTLTTGEATRILDLIDYTARKKFANDQREEILALAHTYDGSNAGANFNKAEKALWGQADPAYWEAKLQQQLDKISAAQCIDLIYLYYSTSDPRFRRMASLREGVVEALSKIQDTGRLPPFVATIQLGYLDHGKISFEVGEALPAGAKITGEFHETHADISEQYLGQLHEWAALPLSELALVKAKSVTSTTPPSFKITAADLEKMLPTAATAAITEFLVKSYEYAHATDNIPWALIREQPDEYFDSSALDLGFALDDPANLSLSQRFALATALGRMAGPGSPNFFILARNTGDGEDQQAEMERQQCEAADRLEADRVRKQQEADDAERLREAERVQKQQEADDAAEADRLRKQQEANEAAAESEQVREAERVRKQQEAEDAAEADRLRKQKEADDAVKVADELRKQQATGKEKAGKVSGKVSGKAAARGKAGTTSKRPLEPEEPAPPRRGTRTRYANQKYIEPTDPEKPAKRQKI</sequence>
<protein>
    <submittedName>
        <fullName evidence="2">Uncharacterized protein</fullName>
    </submittedName>
</protein>
<accession>A0AAD6YM60</accession>
<feature type="compositionally biased region" description="Basic and acidic residues" evidence="1">
    <location>
        <begin position="548"/>
        <end position="599"/>
    </location>
</feature>
<feature type="compositionally biased region" description="Low complexity" evidence="1">
    <location>
        <begin position="600"/>
        <end position="620"/>
    </location>
</feature>
<comment type="caution">
    <text evidence="2">The sequence shown here is derived from an EMBL/GenBank/DDBJ whole genome shotgun (WGS) entry which is preliminary data.</text>
</comment>
<dbReference type="Proteomes" id="UP001219525">
    <property type="component" value="Unassembled WGS sequence"/>
</dbReference>
<proteinExistence type="predicted"/>
<feature type="compositionally biased region" description="Low complexity" evidence="1">
    <location>
        <begin position="170"/>
        <end position="187"/>
    </location>
</feature>
<feature type="region of interest" description="Disordered" evidence="1">
    <location>
        <begin position="158"/>
        <end position="187"/>
    </location>
</feature>
<evidence type="ECO:0000313" key="4">
    <source>
        <dbReference type="Proteomes" id="UP001219525"/>
    </source>
</evidence>
<evidence type="ECO:0000313" key="2">
    <source>
        <dbReference type="EMBL" id="KAJ7223434.1"/>
    </source>
</evidence>
<name>A0AAD6YM60_9AGAR</name>
<dbReference type="EMBL" id="JARJCW010000006">
    <property type="protein sequence ID" value="KAJ7223437.1"/>
    <property type="molecule type" value="Genomic_DNA"/>
</dbReference>